<name>A0A8X6NZD5_NEPPI</name>
<dbReference type="EMBL" id="BMAW01063465">
    <property type="protein sequence ID" value="GFT40394.1"/>
    <property type="molecule type" value="Genomic_DNA"/>
</dbReference>
<protein>
    <submittedName>
        <fullName evidence="1">Uncharacterized protein</fullName>
    </submittedName>
</protein>
<evidence type="ECO:0000313" key="2">
    <source>
        <dbReference type="Proteomes" id="UP000887013"/>
    </source>
</evidence>
<reference evidence="1" key="1">
    <citation type="submission" date="2020-08" db="EMBL/GenBank/DDBJ databases">
        <title>Multicomponent nature underlies the extraordinary mechanical properties of spider dragline silk.</title>
        <authorList>
            <person name="Kono N."/>
            <person name="Nakamura H."/>
            <person name="Mori M."/>
            <person name="Yoshida Y."/>
            <person name="Ohtoshi R."/>
            <person name="Malay A.D."/>
            <person name="Moran D.A.P."/>
            <person name="Tomita M."/>
            <person name="Numata K."/>
            <person name="Arakawa K."/>
        </authorList>
    </citation>
    <scope>NUCLEOTIDE SEQUENCE</scope>
</reference>
<sequence>MRIDSQSGHGFRILPASRPIGSRAEAEWFKSVRFRSLIDRMECESPGGAHQLRICPHYCPDFETYNLGCSNHGLFSP</sequence>
<comment type="caution">
    <text evidence="1">The sequence shown here is derived from an EMBL/GenBank/DDBJ whole genome shotgun (WGS) entry which is preliminary data.</text>
</comment>
<dbReference type="Proteomes" id="UP000887013">
    <property type="component" value="Unassembled WGS sequence"/>
</dbReference>
<dbReference type="AlphaFoldDB" id="A0A8X6NZD5"/>
<keyword evidence="2" id="KW-1185">Reference proteome</keyword>
<accession>A0A8X6NZD5</accession>
<organism evidence="1 2">
    <name type="scientific">Nephila pilipes</name>
    <name type="common">Giant wood spider</name>
    <name type="synonym">Nephila maculata</name>
    <dbReference type="NCBI Taxonomy" id="299642"/>
    <lineage>
        <taxon>Eukaryota</taxon>
        <taxon>Metazoa</taxon>
        <taxon>Ecdysozoa</taxon>
        <taxon>Arthropoda</taxon>
        <taxon>Chelicerata</taxon>
        <taxon>Arachnida</taxon>
        <taxon>Araneae</taxon>
        <taxon>Araneomorphae</taxon>
        <taxon>Entelegynae</taxon>
        <taxon>Araneoidea</taxon>
        <taxon>Nephilidae</taxon>
        <taxon>Nephila</taxon>
    </lineage>
</organism>
<evidence type="ECO:0000313" key="1">
    <source>
        <dbReference type="EMBL" id="GFT40394.1"/>
    </source>
</evidence>
<gene>
    <name evidence="1" type="ORF">NPIL_696061</name>
</gene>
<proteinExistence type="predicted"/>